<reference evidence="1" key="2">
    <citation type="submission" date="2020-11" db="EMBL/GenBank/DDBJ databases">
        <authorList>
            <person name="McCartney M.A."/>
            <person name="Auch B."/>
            <person name="Kono T."/>
            <person name="Mallez S."/>
            <person name="Becker A."/>
            <person name="Gohl D.M."/>
            <person name="Silverstein K.A.T."/>
            <person name="Koren S."/>
            <person name="Bechman K.B."/>
            <person name="Herman A."/>
            <person name="Abrahante J.E."/>
            <person name="Garbe J."/>
        </authorList>
    </citation>
    <scope>NUCLEOTIDE SEQUENCE</scope>
    <source>
        <strain evidence="1">Duluth1</strain>
        <tissue evidence="1">Whole animal</tissue>
    </source>
</reference>
<reference evidence="1" key="1">
    <citation type="journal article" date="2019" name="bioRxiv">
        <title>The Genome of the Zebra Mussel, Dreissena polymorpha: A Resource for Invasive Species Research.</title>
        <authorList>
            <person name="McCartney M.A."/>
            <person name="Auch B."/>
            <person name="Kono T."/>
            <person name="Mallez S."/>
            <person name="Zhang Y."/>
            <person name="Obille A."/>
            <person name="Becker A."/>
            <person name="Abrahante J.E."/>
            <person name="Garbe J."/>
            <person name="Badalamenti J.P."/>
            <person name="Herman A."/>
            <person name="Mangelson H."/>
            <person name="Liachko I."/>
            <person name="Sullivan S."/>
            <person name="Sone E.D."/>
            <person name="Koren S."/>
            <person name="Silverstein K.A.T."/>
            <person name="Beckman K.B."/>
            <person name="Gohl D.M."/>
        </authorList>
    </citation>
    <scope>NUCLEOTIDE SEQUENCE</scope>
    <source>
        <strain evidence="1">Duluth1</strain>
        <tissue evidence="1">Whole animal</tissue>
    </source>
</reference>
<dbReference type="AlphaFoldDB" id="A0A9D4MN45"/>
<dbReference type="Proteomes" id="UP000828390">
    <property type="component" value="Unassembled WGS sequence"/>
</dbReference>
<sequence>MKQDTLLCMLMVRKLPRTICCGNKFLAEEKARQEAGPEAGRLKEEKQRQLRLRQLEEQRRLKEEAEEGGSLLAAEKAGL</sequence>
<accession>A0A9D4MN45</accession>
<keyword evidence="2" id="KW-1185">Reference proteome</keyword>
<evidence type="ECO:0000313" key="1">
    <source>
        <dbReference type="EMBL" id="KAH3880687.1"/>
    </source>
</evidence>
<protein>
    <submittedName>
        <fullName evidence="1">Uncharacterized protein</fullName>
    </submittedName>
</protein>
<gene>
    <name evidence="1" type="ORF">DPMN_004609</name>
</gene>
<name>A0A9D4MN45_DREPO</name>
<proteinExistence type="predicted"/>
<comment type="caution">
    <text evidence="1">The sequence shown here is derived from an EMBL/GenBank/DDBJ whole genome shotgun (WGS) entry which is preliminary data.</text>
</comment>
<organism evidence="1 2">
    <name type="scientific">Dreissena polymorpha</name>
    <name type="common">Zebra mussel</name>
    <name type="synonym">Mytilus polymorpha</name>
    <dbReference type="NCBI Taxonomy" id="45954"/>
    <lineage>
        <taxon>Eukaryota</taxon>
        <taxon>Metazoa</taxon>
        <taxon>Spiralia</taxon>
        <taxon>Lophotrochozoa</taxon>
        <taxon>Mollusca</taxon>
        <taxon>Bivalvia</taxon>
        <taxon>Autobranchia</taxon>
        <taxon>Heteroconchia</taxon>
        <taxon>Euheterodonta</taxon>
        <taxon>Imparidentia</taxon>
        <taxon>Neoheterodontei</taxon>
        <taxon>Myida</taxon>
        <taxon>Dreissenoidea</taxon>
        <taxon>Dreissenidae</taxon>
        <taxon>Dreissena</taxon>
    </lineage>
</organism>
<dbReference type="EMBL" id="JAIWYP010000001">
    <property type="protein sequence ID" value="KAH3880687.1"/>
    <property type="molecule type" value="Genomic_DNA"/>
</dbReference>
<evidence type="ECO:0000313" key="2">
    <source>
        <dbReference type="Proteomes" id="UP000828390"/>
    </source>
</evidence>